<proteinExistence type="predicted"/>
<reference evidence="2 3" key="1">
    <citation type="submission" date="2017-02" db="EMBL/GenBank/DDBJ databases">
        <title>Genomes of Trichoderma spp. with biocontrol activity.</title>
        <authorList>
            <person name="Gardiner D."/>
            <person name="Kazan K."/>
            <person name="Vos C."/>
            <person name="Harvey P."/>
        </authorList>
    </citation>
    <scope>NUCLEOTIDE SEQUENCE [LARGE SCALE GENOMIC DNA]</scope>
    <source>
        <strain evidence="2 3">Tr1</strain>
    </source>
</reference>
<dbReference type="Proteomes" id="UP000236290">
    <property type="component" value="Unassembled WGS sequence"/>
</dbReference>
<dbReference type="SUPFAM" id="SSF56112">
    <property type="entry name" value="Protein kinase-like (PK-like)"/>
    <property type="match status" value="1"/>
</dbReference>
<gene>
    <name evidence="2" type="ORF">THARTR1_03117</name>
</gene>
<dbReference type="InterPro" id="IPR051678">
    <property type="entry name" value="AGP_Transferase"/>
</dbReference>
<evidence type="ECO:0000256" key="1">
    <source>
        <dbReference type="SAM" id="MobiDB-lite"/>
    </source>
</evidence>
<dbReference type="AlphaFoldDB" id="A0A2K0UGB5"/>
<dbReference type="PANTHER" id="PTHR21310">
    <property type="entry name" value="AMINOGLYCOSIDE PHOSPHOTRANSFERASE-RELATED-RELATED"/>
    <property type="match status" value="1"/>
</dbReference>
<dbReference type="OrthoDB" id="4177236at2759"/>
<evidence type="ECO:0008006" key="4">
    <source>
        <dbReference type="Google" id="ProtNLM"/>
    </source>
</evidence>
<dbReference type="PANTHER" id="PTHR21310:SF58">
    <property type="entry name" value="AMINOGLYCOSIDE PHOSPHOTRANSFERASE DOMAIN-CONTAINING PROTEIN"/>
    <property type="match status" value="1"/>
</dbReference>
<evidence type="ECO:0000313" key="3">
    <source>
        <dbReference type="Proteomes" id="UP000236290"/>
    </source>
</evidence>
<feature type="region of interest" description="Disordered" evidence="1">
    <location>
        <begin position="127"/>
        <end position="147"/>
    </location>
</feature>
<dbReference type="EMBL" id="MTYI01000043">
    <property type="protein sequence ID" value="PNP56819.1"/>
    <property type="molecule type" value="Genomic_DNA"/>
</dbReference>
<feature type="compositionally biased region" description="Pro residues" evidence="1">
    <location>
        <begin position="136"/>
        <end position="146"/>
    </location>
</feature>
<comment type="caution">
    <text evidence="2">The sequence shown here is derived from an EMBL/GenBank/DDBJ whole genome shotgun (WGS) entry which is preliminary data.</text>
</comment>
<sequence length="414" mass="46316">MVCSFLQTVAQSPETQEMADPMADNLRLSPIFYDDKKDPLSKMDGLNPERAMRLLLPHSPEMPTKCAVGPLKTGSNALRLGVATSQKPAGIKKELPPSQIGGSQSLLHIPRNLPSVIAGVKRPRDHLDDSEQQWCPSPPSLSPQPSPNDHTMYLESLLKLRCLLLTIKSRCGAGNQSVSTQYRAISDAGLLLGNVIQDYLDLPVLQLPTPSRAEASIERVVQGELLENTWCDLTPEAKFAYARQLRHILNNMRCGMNPIRTKPVISNQGTMLGSASSGPYSLILDQHVQNTYWVVRAEPTCRQFIAFLAASFVQSVPTHVTDALTRQFRSDYSIRFTHGELSPKNIIVHNSKIVCILGWDSGGWYPEWWEYVKFFEARTAPENQDWYDYASDIFAETYPSELVAYQGIARCQRQ</sequence>
<name>A0A2K0UGB5_TRIHA</name>
<dbReference type="InterPro" id="IPR011009">
    <property type="entry name" value="Kinase-like_dom_sf"/>
</dbReference>
<protein>
    <recommendedName>
        <fullName evidence="4">Aminoglycoside phosphotransferase domain-containing protein</fullName>
    </recommendedName>
</protein>
<organism evidence="2 3">
    <name type="scientific">Trichoderma harzianum</name>
    <name type="common">Hypocrea lixii</name>
    <dbReference type="NCBI Taxonomy" id="5544"/>
    <lineage>
        <taxon>Eukaryota</taxon>
        <taxon>Fungi</taxon>
        <taxon>Dikarya</taxon>
        <taxon>Ascomycota</taxon>
        <taxon>Pezizomycotina</taxon>
        <taxon>Sordariomycetes</taxon>
        <taxon>Hypocreomycetidae</taxon>
        <taxon>Hypocreales</taxon>
        <taxon>Hypocreaceae</taxon>
        <taxon>Trichoderma</taxon>
    </lineage>
</organism>
<accession>A0A2K0UGB5</accession>
<evidence type="ECO:0000313" key="2">
    <source>
        <dbReference type="EMBL" id="PNP56819.1"/>
    </source>
</evidence>